<evidence type="ECO:0000256" key="1">
    <source>
        <dbReference type="ARBA" id="ARBA00004980"/>
    </source>
</evidence>
<dbReference type="Gene3D" id="3.40.50.970">
    <property type="match status" value="2"/>
</dbReference>
<organism evidence="12 13">
    <name type="scientific">Collibacillus ludicampi</name>
    <dbReference type="NCBI Taxonomy" id="2771369"/>
    <lineage>
        <taxon>Bacteria</taxon>
        <taxon>Bacillati</taxon>
        <taxon>Bacillota</taxon>
        <taxon>Bacilli</taxon>
        <taxon>Bacillales</taxon>
        <taxon>Alicyclobacillaceae</taxon>
        <taxon>Collibacillus</taxon>
    </lineage>
</organism>
<dbReference type="InterPro" id="IPR029061">
    <property type="entry name" value="THDP-binding"/>
</dbReference>
<protein>
    <recommendedName>
        <fullName evidence="10">1-deoxy-D-xylulose-5-phosphate synthase</fullName>
        <ecNumber evidence="10">2.2.1.7</ecNumber>
    </recommendedName>
    <alternativeName>
        <fullName evidence="10">1-deoxyxylulose-5-phosphate synthase</fullName>
        <shortName evidence="10">DXP synthase</shortName>
        <shortName evidence="10">DXPS</shortName>
    </alternativeName>
</protein>
<dbReference type="SMART" id="SM00861">
    <property type="entry name" value="Transket_pyr"/>
    <property type="match status" value="1"/>
</dbReference>
<evidence type="ECO:0000313" key="12">
    <source>
        <dbReference type="EMBL" id="GIM44544.1"/>
    </source>
</evidence>
<keyword evidence="9 10" id="KW-0414">Isoprene biosynthesis</keyword>
<sequence length="630" mass="68910">MLLENVNSPSDIKRMSVQELKRLADEIRQFLIETISVTGGHFGPNLGVVELTIALHHVFDSPKDKLIWDVGHQAYVHKILTGRKELFPTLRKYKGLSGFPKRKESEHDMFDVGHAATSISAAAGYAMARDLKGEQYHVVAVIGDGAMTGGMAFEAMNHIGHMGTDVIVVLNDNEMSIAPNVGAMSNYLAKLRNHSHYKSVKSEVANLLHKVPSIGDRVAKALERVKDSVKYLMVPGMLFEEIGFTYLGPIDGHNIPLLLEMLEQAKQVKGPVLLHVITKKGKGYAVAEEAPDKFHGVNPFNIETGQAPKVVAKAPQYSNVFGDTLRTLAKEDERIVAITAAMPSGTGLSKFAVEFPDRFFDVGIAEQHAATFAAGLACAGMRPVFAVYSTFLQRAYDQVIHDICIQNLPVVFAIDRAGLVGADGETHQGVFDISFLRAVPNMTIMMPKDENELRHMIYTALQQPGPVAVRYPRGEGRGVSMDEAFRTIPIGKAEILREGNDPVAILALGPGMIELSERAIDLLAAEGIRPMLVNMRFVKPLDSELLLEIAARGYRIVTVEEAVVSGGMGGAILEFYAQNGIHGIDLCPIGLPDRFIEHGSVNQLLESVGVTAERIVEEVKMITPRKRQRA</sequence>
<dbReference type="InterPro" id="IPR033248">
    <property type="entry name" value="Transketolase_C"/>
</dbReference>
<dbReference type="FunFam" id="3.40.50.970:FF:000030">
    <property type="entry name" value="1-deoxy-D-xylulose-5-phosphate synthase"/>
    <property type="match status" value="1"/>
</dbReference>
<comment type="similarity">
    <text evidence="2 10">Belongs to the transketolase family. DXPS subfamily.</text>
</comment>
<dbReference type="Pfam" id="PF02779">
    <property type="entry name" value="Transket_pyr"/>
    <property type="match status" value="1"/>
</dbReference>
<dbReference type="NCBIfam" id="TIGR00204">
    <property type="entry name" value="dxs"/>
    <property type="match status" value="1"/>
</dbReference>
<feature type="binding site" evidence="10">
    <location>
        <begin position="145"/>
        <end position="146"/>
    </location>
    <ligand>
        <name>thiamine diphosphate</name>
        <dbReference type="ChEBI" id="CHEBI:58937"/>
    </ligand>
</feature>
<evidence type="ECO:0000256" key="10">
    <source>
        <dbReference type="HAMAP-Rule" id="MF_00315"/>
    </source>
</evidence>
<evidence type="ECO:0000259" key="11">
    <source>
        <dbReference type="SMART" id="SM00861"/>
    </source>
</evidence>
<gene>
    <name evidence="10 12" type="primary">dxs</name>
    <name evidence="12" type="ORF">DNHGIG_00930</name>
</gene>
<dbReference type="Pfam" id="PF13292">
    <property type="entry name" value="DXP_synthase_N"/>
    <property type="match status" value="1"/>
</dbReference>
<keyword evidence="6 10" id="KW-0460">Magnesium</keyword>
<dbReference type="NCBIfam" id="NF003933">
    <property type="entry name" value="PRK05444.2-2"/>
    <property type="match status" value="1"/>
</dbReference>
<dbReference type="EMBL" id="BOQE01000001">
    <property type="protein sequence ID" value="GIM44544.1"/>
    <property type="molecule type" value="Genomic_DNA"/>
</dbReference>
<feature type="domain" description="Transketolase-like pyrimidine-binding" evidence="11">
    <location>
        <begin position="315"/>
        <end position="479"/>
    </location>
</feature>
<dbReference type="PROSITE" id="PS00801">
    <property type="entry name" value="TRANSKETOLASE_1"/>
    <property type="match status" value="1"/>
</dbReference>
<comment type="cofactor">
    <cofactor evidence="10">
        <name>Mg(2+)</name>
        <dbReference type="ChEBI" id="CHEBI:18420"/>
    </cofactor>
    <text evidence="10">Binds 1 Mg(2+) ion per subunit.</text>
</comment>
<dbReference type="RefSeq" id="WP_282197817.1">
    <property type="nucleotide sequence ID" value="NZ_BOQE01000001.1"/>
</dbReference>
<feature type="binding site" evidence="10">
    <location>
        <position position="366"/>
    </location>
    <ligand>
        <name>thiamine diphosphate</name>
        <dbReference type="ChEBI" id="CHEBI:58937"/>
    </ligand>
</feature>
<comment type="cofactor">
    <cofactor evidence="10">
        <name>thiamine diphosphate</name>
        <dbReference type="ChEBI" id="CHEBI:58937"/>
    </cofactor>
    <text evidence="10">Binds 1 thiamine pyrophosphate per subunit.</text>
</comment>
<dbReference type="GO" id="GO:0016114">
    <property type="term" value="P:terpenoid biosynthetic process"/>
    <property type="evidence" value="ECO:0007669"/>
    <property type="project" value="UniProtKB-UniRule"/>
</dbReference>
<dbReference type="GO" id="GO:0009228">
    <property type="term" value="P:thiamine biosynthetic process"/>
    <property type="evidence" value="ECO:0007669"/>
    <property type="project" value="UniProtKB-UniRule"/>
</dbReference>
<dbReference type="CDD" id="cd02007">
    <property type="entry name" value="TPP_DXS"/>
    <property type="match status" value="1"/>
</dbReference>
<keyword evidence="4 10" id="KW-0808">Transferase</keyword>
<dbReference type="GO" id="GO:0030976">
    <property type="term" value="F:thiamine pyrophosphate binding"/>
    <property type="evidence" value="ECO:0007669"/>
    <property type="project" value="UniProtKB-UniRule"/>
</dbReference>
<dbReference type="AlphaFoldDB" id="A0AAV4L9Y1"/>
<dbReference type="GO" id="GO:0000287">
    <property type="term" value="F:magnesium ion binding"/>
    <property type="evidence" value="ECO:0007669"/>
    <property type="project" value="UniProtKB-UniRule"/>
</dbReference>
<evidence type="ECO:0000313" key="13">
    <source>
        <dbReference type="Proteomes" id="UP001057291"/>
    </source>
</evidence>
<evidence type="ECO:0000256" key="9">
    <source>
        <dbReference type="ARBA" id="ARBA00023229"/>
    </source>
</evidence>
<evidence type="ECO:0000256" key="2">
    <source>
        <dbReference type="ARBA" id="ARBA00011081"/>
    </source>
</evidence>
<dbReference type="InterPro" id="IPR005477">
    <property type="entry name" value="Dxylulose-5-P_synthase"/>
</dbReference>
<evidence type="ECO:0000256" key="3">
    <source>
        <dbReference type="ARBA" id="ARBA00011738"/>
    </source>
</evidence>
<keyword evidence="13" id="KW-1185">Reference proteome</keyword>
<dbReference type="InterPro" id="IPR020826">
    <property type="entry name" value="Transketolase_BS"/>
</dbReference>
<dbReference type="Gene3D" id="3.40.50.920">
    <property type="match status" value="1"/>
</dbReference>
<dbReference type="HAMAP" id="MF_00315">
    <property type="entry name" value="DXP_synth"/>
    <property type="match status" value="1"/>
</dbReference>
<comment type="caution">
    <text evidence="12">The sequence shown here is derived from an EMBL/GenBank/DDBJ whole genome shotgun (WGS) entry which is preliminary data.</text>
</comment>
<accession>A0AAV4L9Y1</accession>
<evidence type="ECO:0000256" key="6">
    <source>
        <dbReference type="ARBA" id="ARBA00022842"/>
    </source>
</evidence>
<comment type="catalytic activity">
    <reaction evidence="10">
        <text>D-glyceraldehyde 3-phosphate + pyruvate + H(+) = 1-deoxy-D-xylulose 5-phosphate + CO2</text>
        <dbReference type="Rhea" id="RHEA:12605"/>
        <dbReference type="ChEBI" id="CHEBI:15361"/>
        <dbReference type="ChEBI" id="CHEBI:15378"/>
        <dbReference type="ChEBI" id="CHEBI:16526"/>
        <dbReference type="ChEBI" id="CHEBI:57792"/>
        <dbReference type="ChEBI" id="CHEBI:59776"/>
        <dbReference type="EC" id="2.2.1.7"/>
    </reaction>
</comment>
<evidence type="ECO:0000256" key="7">
    <source>
        <dbReference type="ARBA" id="ARBA00022977"/>
    </source>
</evidence>
<dbReference type="GO" id="GO:0008661">
    <property type="term" value="F:1-deoxy-D-xylulose-5-phosphate synthase activity"/>
    <property type="evidence" value="ECO:0007669"/>
    <property type="project" value="UniProtKB-UniRule"/>
</dbReference>
<evidence type="ECO:0000256" key="8">
    <source>
        <dbReference type="ARBA" id="ARBA00023052"/>
    </source>
</evidence>
<keyword evidence="7 10" id="KW-0784">Thiamine biosynthesis</keyword>
<dbReference type="Proteomes" id="UP001057291">
    <property type="component" value="Unassembled WGS sequence"/>
</dbReference>
<dbReference type="GO" id="GO:0005829">
    <property type="term" value="C:cytosol"/>
    <property type="evidence" value="ECO:0007669"/>
    <property type="project" value="TreeGrafter"/>
</dbReference>
<comment type="subunit">
    <text evidence="3 10">Homodimer.</text>
</comment>
<dbReference type="EC" id="2.2.1.7" evidence="10"/>
<dbReference type="GO" id="GO:0019288">
    <property type="term" value="P:isopentenyl diphosphate biosynthetic process, methylerythritol 4-phosphate pathway"/>
    <property type="evidence" value="ECO:0007669"/>
    <property type="project" value="TreeGrafter"/>
</dbReference>
<reference evidence="12" key="1">
    <citation type="journal article" date="2023" name="Int. J. Syst. Evol. Microbiol.">
        <title>Collibacillus ludicampi gen. nov., sp. nov., a new soil bacterium of the family Alicyclobacillaceae.</title>
        <authorList>
            <person name="Jojima T."/>
            <person name="Ioku Y."/>
            <person name="Fukuta Y."/>
            <person name="Shirasaka N."/>
            <person name="Matsumura Y."/>
            <person name="Mori M."/>
        </authorList>
    </citation>
    <scope>NUCLEOTIDE SEQUENCE</scope>
    <source>
        <strain evidence="12">TP075</strain>
    </source>
</reference>
<dbReference type="SUPFAM" id="SSF52518">
    <property type="entry name" value="Thiamin diphosphate-binding fold (THDP-binding)"/>
    <property type="match status" value="2"/>
</dbReference>
<dbReference type="InterPro" id="IPR009014">
    <property type="entry name" value="Transketo_C/PFOR_II"/>
</dbReference>
<dbReference type="SUPFAM" id="SSF52922">
    <property type="entry name" value="TK C-terminal domain-like"/>
    <property type="match status" value="1"/>
</dbReference>
<feature type="binding site" evidence="10">
    <location>
        <position position="72"/>
    </location>
    <ligand>
        <name>thiamine diphosphate</name>
        <dbReference type="ChEBI" id="CHEBI:58937"/>
    </ligand>
</feature>
<evidence type="ECO:0000256" key="4">
    <source>
        <dbReference type="ARBA" id="ARBA00022679"/>
    </source>
</evidence>
<dbReference type="CDD" id="cd07033">
    <property type="entry name" value="TPP_PYR_DXS_TK_like"/>
    <property type="match status" value="1"/>
</dbReference>
<comment type="function">
    <text evidence="10">Catalyzes the acyloin condensation reaction between C atoms 2 and 3 of pyruvate and glyceraldehyde 3-phosphate to yield 1-deoxy-D-xylulose-5-phosphate (DXP).</text>
</comment>
<dbReference type="PANTHER" id="PTHR43322:SF5">
    <property type="entry name" value="1-DEOXY-D-XYLULOSE-5-PHOSPHATE SYNTHASE, CHLOROPLASTIC"/>
    <property type="match status" value="1"/>
</dbReference>
<dbReference type="InterPro" id="IPR049557">
    <property type="entry name" value="Transketolase_CS"/>
</dbReference>
<feature type="binding site" evidence="10">
    <location>
        <begin position="113"/>
        <end position="115"/>
    </location>
    <ligand>
        <name>thiamine diphosphate</name>
        <dbReference type="ChEBI" id="CHEBI:58937"/>
    </ligand>
</feature>
<comment type="pathway">
    <text evidence="1 10">Metabolic intermediate biosynthesis; 1-deoxy-D-xylulose 5-phosphate biosynthesis; 1-deoxy-D-xylulose 5-phosphate from D-glyceraldehyde 3-phosphate and pyruvate: step 1/1.</text>
</comment>
<dbReference type="Pfam" id="PF02780">
    <property type="entry name" value="Transketolase_C"/>
    <property type="match status" value="1"/>
</dbReference>
<keyword evidence="5 10" id="KW-0479">Metal-binding</keyword>
<dbReference type="PROSITE" id="PS00802">
    <property type="entry name" value="TRANSKETOLASE_2"/>
    <property type="match status" value="1"/>
</dbReference>
<feature type="binding site" evidence="10">
    <location>
        <position position="144"/>
    </location>
    <ligand>
        <name>Mg(2+)</name>
        <dbReference type="ChEBI" id="CHEBI:18420"/>
    </ligand>
</feature>
<evidence type="ECO:0000256" key="5">
    <source>
        <dbReference type="ARBA" id="ARBA00022723"/>
    </source>
</evidence>
<feature type="binding site" evidence="10">
    <location>
        <position position="284"/>
    </location>
    <ligand>
        <name>thiamine diphosphate</name>
        <dbReference type="ChEBI" id="CHEBI:58937"/>
    </ligand>
</feature>
<keyword evidence="8 10" id="KW-0786">Thiamine pyrophosphate</keyword>
<dbReference type="InterPro" id="IPR005475">
    <property type="entry name" value="Transketolase-like_Pyr-bd"/>
</dbReference>
<feature type="binding site" evidence="10">
    <location>
        <position position="173"/>
    </location>
    <ligand>
        <name>thiamine diphosphate</name>
        <dbReference type="ChEBI" id="CHEBI:58937"/>
    </ligand>
</feature>
<dbReference type="PANTHER" id="PTHR43322">
    <property type="entry name" value="1-D-DEOXYXYLULOSE 5-PHOSPHATE SYNTHASE-RELATED"/>
    <property type="match status" value="1"/>
</dbReference>
<feature type="binding site" evidence="10">
    <location>
        <position position="173"/>
    </location>
    <ligand>
        <name>Mg(2+)</name>
        <dbReference type="ChEBI" id="CHEBI:18420"/>
    </ligand>
</feature>
<name>A0AAV4L9Y1_9BACL</name>
<proteinExistence type="inferred from homology"/>